<dbReference type="InterPro" id="IPR036140">
    <property type="entry name" value="PFN_sf"/>
</dbReference>
<evidence type="ECO:0000256" key="1">
    <source>
        <dbReference type="SAM" id="MobiDB-lite"/>
    </source>
</evidence>
<feature type="region of interest" description="Disordered" evidence="1">
    <location>
        <begin position="20"/>
        <end position="66"/>
    </location>
</feature>
<reference evidence="2" key="1">
    <citation type="submission" date="2016-01" db="EMBL/GenBank/DDBJ databases">
        <title>Reference transcriptome for the parasite Schistocephalus solidus: insights into the molecular evolution of parasitism.</title>
        <authorList>
            <person name="Hebert F.O."/>
            <person name="Grambauer S."/>
            <person name="Barber I."/>
            <person name="Landry C.R."/>
            <person name="Aubin-Horth N."/>
        </authorList>
    </citation>
    <scope>NUCLEOTIDE SEQUENCE</scope>
</reference>
<accession>A0A0X3Q758</accession>
<gene>
    <name evidence="2" type="ORF">TR135133</name>
</gene>
<name>A0A0X3Q758_SCHSO</name>
<feature type="compositionally biased region" description="Basic and acidic residues" evidence="1">
    <location>
        <begin position="20"/>
        <end position="29"/>
    </location>
</feature>
<dbReference type="InterPro" id="IPR048278">
    <property type="entry name" value="PFN"/>
</dbReference>
<dbReference type="Gene3D" id="3.30.450.30">
    <property type="entry name" value="Dynein light chain 2a, cytoplasmic"/>
    <property type="match status" value="1"/>
</dbReference>
<organism evidence="2">
    <name type="scientific">Schistocephalus solidus</name>
    <name type="common">Tapeworm</name>
    <dbReference type="NCBI Taxonomy" id="70667"/>
    <lineage>
        <taxon>Eukaryota</taxon>
        <taxon>Metazoa</taxon>
        <taxon>Spiralia</taxon>
        <taxon>Lophotrochozoa</taxon>
        <taxon>Platyhelminthes</taxon>
        <taxon>Cestoda</taxon>
        <taxon>Eucestoda</taxon>
        <taxon>Diphyllobothriidea</taxon>
        <taxon>Diphyllobothriidae</taxon>
        <taxon>Schistocephalus</taxon>
    </lineage>
</organism>
<dbReference type="GO" id="GO:0003779">
    <property type="term" value="F:actin binding"/>
    <property type="evidence" value="ECO:0007669"/>
    <property type="project" value="InterPro"/>
</dbReference>
<dbReference type="SUPFAM" id="SSF55770">
    <property type="entry name" value="Profilin (actin-binding protein)"/>
    <property type="match status" value="1"/>
</dbReference>
<evidence type="ECO:0000313" key="2">
    <source>
        <dbReference type="EMBL" id="JAP59300.1"/>
    </source>
</evidence>
<dbReference type="EMBL" id="GEEE01003925">
    <property type="protein sequence ID" value="JAP59300.1"/>
    <property type="molecule type" value="Transcribed_RNA"/>
</dbReference>
<sequence length="228" mass="25661">MPTSEQLNAWTRFIRAFKSGEEGKMPKTKEGKHRSFTCGLSKRKSRSKEEKTTKVEQSSKLKRTKNPKVKGNVSFEKNGQSEMWDGVVKKSLCGTKIVIKAVICNADSRKIYAYEPSDFTPSMEQCQKVMELMEAHKQGRDISKEVFTVAEDNFEVVTFSEHGFLIAKTSRPKSQGGKESKSEGEGQPTRNLIGFKTDYIVMLGVCAQNQLDAALGLFKDMHEYVLSL</sequence>
<dbReference type="AlphaFoldDB" id="A0A0X3Q758"/>
<proteinExistence type="predicted"/>
<dbReference type="Pfam" id="PF00235">
    <property type="entry name" value="Profilin"/>
    <property type="match status" value="1"/>
</dbReference>
<protein>
    <submittedName>
        <fullName evidence="2">Profilin</fullName>
    </submittedName>
</protein>
<feature type="compositionally biased region" description="Basic and acidic residues" evidence="1">
    <location>
        <begin position="47"/>
        <end position="59"/>
    </location>
</feature>
<feature type="region of interest" description="Disordered" evidence="1">
    <location>
        <begin position="169"/>
        <end position="189"/>
    </location>
</feature>
<feature type="compositionally biased region" description="Basic residues" evidence="1">
    <location>
        <begin position="30"/>
        <end position="46"/>
    </location>
</feature>